<organism evidence="2 3">
    <name type="scientific">Strigomonas culicis</name>
    <dbReference type="NCBI Taxonomy" id="28005"/>
    <lineage>
        <taxon>Eukaryota</taxon>
        <taxon>Discoba</taxon>
        <taxon>Euglenozoa</taxon>
        <taxon>Kinetoplastea</taxon>
        <taxon>Metakinetoplastina</taxon>
        <taxon>Trypanosomatida</taxon>
        <taxon>Trypanosomatidae</taxon>
        <taxon>Strigomonadinae</taxon>
        <taxon>Strigomonas</taxon>
    </lineage>
</organism>
<keyword evidence="3" id="KW-1185">Reference proteome</keyword>
<evidence type="ECO:0000313" key="2">
    <source>
        <dbReference type="EMBL" id="EPY31779.1"/>
    </source>
</evidence>
<evidence type="ECO:0000313" key="3">
    <source>
        <dbReference type="Proteomes" id="UP000015354"/>
    </source>
</evidence>
<keyword evidence="1" id="KW-0812">Transmembrane</keyword>
<keyword evidence="1" id="KW-0472">Membrane</keyword>
<proteinExistence type="predicted"/>
<comment type="caution">
    <text evidence="2">The sequence shown here is derived from an EMBL/GenBank/DDBJ whole genome shotgun (WGS) entry which is preliminary data.</text>
</comment>
<reference evidence="2 3" key="1">
    <citation type="journal article" date="2013" name="PLoS ONE">
        <title>Predicting the Proteins of Angomonas deanei, Strigomonas culicis and Their Respective Endosymbionts Reveals New Aspects of the Trypanosomatidae Family.</title>
        <authorList>
            <person name="Motta M.C."/>
            <person name="Martins A.C."/>
            <person name="de Souza S.S."/>
            <person name="Catta-Preta C.M."/>
            <person name="Silva R."/>
            <person name="Klein C.C."/>
            <person name="de Almeida L.G."/>
            <person name="de Lima Cunha O."/>
            <person name="Ciapina L.P."/>
            <person name="Brocchi M."/>
            <person name="Colabardini A.C."/>
            <person name="de Araujo Lima B."/>
            <person name="Machado C.R."/>
            <person name="de Almeida Soares C.M."/>
            <person name="Probst C.M."/>
            <person name="de Menezes C.B."/>
            <person name="Thompson C.E."/>
            <person name="Bartholomeu D.C."/>
            <person name="Gradia D.F."/>
            <person name="Pavoni D.P."/>
            <person name="Grisard E.C."/>
            <person name="Fantinatti-Garboggini F."/>
            <person name="Marchini F.K."/>
            <person name="Rodrigues-Luiz G.F."/>
            <person name="Wagner G."/>
            <person name="Goldman G.H."/>
            <person name="Fietto J.L."/>
            <person name="Elias M.C."/>
            <person name="Goldman M.H."/>
            <person name="Sagot M.F."/>
            <person name="Pereira M."/>
            <person name="Stoco P.H."/>
            <person name="de Mendonca-Neto R.P."/>
            <person name="Teixeira S.M."/>
            <person name="Maciel T.E."/>
            <person name="de Oliveira Mendes T.A."/>
            <person name="Urmenyi T.P."/>
            <person name="de Souza W."/>
            <person name="Schenkman S."/>
            <person name="de Vasconcelos A.T."/>
        </authorList>
    </citation>
    <scope>NUCLEOTIDE SEQUENCE [LARGE SCALE GENOMIC DNA]</scope>
</reference>
<name>S9USK5_9TRYP</name>
<accession>S9USK5</accession>
<feature type="transmembrane region" description="Helical" evidence="1">
    <location>
        <begin position="53"/>
        <end position="73"/>
    </location>
</feature>
<dbReference type="AlphaFoldDB" id="S9USK5"/>
<feature type="transmembrane region" description="Helical" evidence="1">
    <location>
        <begin position="157"/>
        <end position="179"/>
    </location>
</feature>
<dbReference type="OrthoDB" id="271029at2759"/>
<sequence>MSRQNAEIDSISKLLYSPHFAIAFATSSTVSLCSTYYLEKQQYVEKSMPPEFVYPSLLVNVLSYTFLTSIMVFSTSFQITRTIATGERAPLKMTALAKLPSFLHPICVDKGQRRLFSFTLFSFLFPGILVLIFLHILSFIVNGPAYALHWRMSLQNYLGYTSLWRLFISACVFTVNYIAAHNPSQDIFIPVPDSQ</sequence>
<protein>
    <submittedName>
        <fullName evidence="2">Uncharacterized protein</fullName>
    </submittedName>
</protein>
<dbReference type="Proteomes" id="UP000015354">
    <property type="component" value="Unassembled WGS sequence"/>
</dbReference>
<feature type="transmembrane region" description="Helical" evidence="1">
    <location>
        <begin position="20"/>
        <end position="38"/>
    </location>
</feature>
<evidence type="ECO:0000256" key="1">
    <source>
        <dbReference type="SAM" id="Phobius"/>
    </source>
</evidence>
<gene>
    <name evidence="2" type="ORF">STCU_03246</name>
</gene>
<dbReference type="EMBL" id="ATMH01003246">
    <property type="protein sequence ID" value="EPY31779.1"/>
    <property type="molecule type" value="Genomic_DNA"/>
</dbReference>
<feature type="transmembrane region" description="Helical" evidence="1">
    <location>
        <begin position="115"/>
        <end position="137"/>
    </location>
</feature>
<keyword evidence="1" id="KW-1133">Transmembrane helix</keyword>